<dbReference type="PANTHER" id="PTHR42752:SF1">
    <property type="entry name" value="IMIDAZOLONEPROPIONASE-RELATED"/>
    <property type="match status" value="1"/>
</dbReference>
<evidence type="ECO:0000256" key="3">
    <source>
        <dbReference type="ARBA" id="ARBA00022801"/>
    </source>
</evidence>
<keyword evidence="6 7" id="KW-0408">Iron</keyword>
<keyword evidence="2 7" id="KW-0479">Metal-binding</keyword>
<dbReference type="FunFam" id="3.20.20.140:FF:000007">
    <property type="entry name" value="Imidazolonepropionase"/>
    <property type="match status" value="1"/>
</dbReference>
<feature type="binding site" evidence="7">
    <location>
        <position position="330"/>
    </location>
    <ligand>
        <name>4-imidazolone-5-propanoate</name>
        <dbReference type="ChEBI" id="CHEBI:77893"/>
    </ligand>
</feature>
<dbReference type="EMBL" id="CP061799">
    <property type="protein sequence ID" value="QTA79348.1"/>
    <property type="molecule type" value="Genomic_DNA"/>
</dbReference>
<dbReference type="NCBIfam" id="TIGR01224">
    <property type="entry name" value="hutI"/>
    <property type="match status" value="1"/>
</dbReference>
<evidence type="ECO:0000313" key="10">
    <source>
        <dbReference type="Proteomes" id="UP000663720"/>
    </source>
</evidence>
<feature type="binding site" evidence="7">
    <location>
        <position position="251"/>
    </location>
    <ligand>
        <name>Zn(2+)</name>
        <dbReference type="ChEBI" id="CHEBI:29105"/>
    </ligand>
</feature>
<proteinExistence type="inferred from homology"/>
<feature type="binding site" evidence="7">
    <location>
        <position position="153"/>
    </location>
    <ligand>
        <name>4-imidazolone-5-propanoate</name>
        <dbReference type="ChEBI" id="CHEBI:77893"/>
    </ligand>
</feature>
<feature type="binding site" evidence="7">
    <location>
        <position position="254"/>
    </location>
    <ligand>
        <name>4-imidazolone-5-propanoate</name>
        <dbReference type="ChEBI" id="CHEBI:77893"/>
    </ligand>
</feature>
<feature type="binding site" evidence="7">
    <location>
        <position position="83"/>
    </location>
    <ligand>
        <name>Zn(2+)</name>
        <dbReference type="ChEBI" id="CHEBI:29105"/>
    </ligand>
</feature>
<feature type="binding site" evidence="7">
    <location>
        <position position="153"/>
    </location>
    <ligand>
        <name>N-formimidoyl-L-glutamate</name>
        <dbReference type="ChEBI" id="CHEBI:58928"/>
    </ligand>
</feature>
<gene>
    <name evidence="7 9" type="primary">hutI</name>
    <name evidence="9" type="ORF">dnl_16120</name>
</gene>
<keyword evidence="3 7" id="KW-0378">Hydrolase</keyword>
<dbReference type="AlphaFoldDB" id="A0A975GFK9"/>
<dbReference type="Pfam" id="PF01979">
    <property type="entry name" value="Amidohydro_1"/>
    <property type="match status" value="1"/>
</dbReference>
<feature type="binding site" evidence="7">
    <location>
        <position position="83"/>
    </location>
    <ligand>
        <name>Fe(3+)</name>
        <dbReference type="ChEBI" id="CHEBI:29034"/>
    </ligand>
</feature>
<accession>A0A975GFK9</accession>
<comment type="similarity">
    <text evidence="7">Belongs to the metallo-dependent hydrolases superfamily. HutI family.</text>
</comment>
<dbReference type="KEGG" id="dli:dnl_16120"/>
<keyword evidence="7" id="KW-0963">Cytoplasm</keyword>
<name>A0A975GFK9_9BACT</name>
<dbReference type="Gene3D" id="2.30.40.10">
    <property type="entry name" value="Urease, subunit C, domain 1"/>
    <property type="match status" value="1"/>
</dbReference>
<evidence type="ECO:0000256" key="6">
    <source>
        <dbReference type="ARBA" id="ARBA00023004"/>
    </source>
</evidence>
<dbReference type="GO" id="GO:0050480">
    <property type="term" value="F:imidazolonepropionase activity"/>
    <property type="evidence" value="ECO:0007669"/>
    <property type="project" value="UniProtKB-UniRule"/>
</dbReference>
<comment type="subcellular location">
    <subcellularLocation>
        <location evidence="7">Cytoplasm</location>
    </subcellularLocation>
</comment>
<dbReference type="GO" id="GO:0019556">
    <property type="term" value="P:L-histidine catabolic process to glutamate and formamide"/>
    <property type="evidence" value="ECO:0007669"/>
    <property type="project" value="UniProtKB-UniRule"/>
</dbReference>
<feature type="binding site" evidence="7">
    <location>
        <position position="81"/>
    </location>
    <ligand>
        <name>Fe(3+)</name>
        <dbReference type="ChEBI" id="CHEBI:29034"/>
    </ligand>
</feature>
<reference evidence="9" key="1">
    <citation type="journal article" date="2021" name="Microb. Physiol.">
        <title>Proteogenomic Insights into the Physiology of Marine, Sulfate-Reducing, Filamentous Desulfonema limicola and Desulfonema magnum.</title>
        <authorList>
            <person name="Schnaars V."/>
            <person name="Wohlbrand L."/>
            <person name="Scheve S."/>
            <person name="Hinrichs C."/>
            <person name="Reinhardt R."/>
            <person name="Rabus R."/>
        </authorList>
    </citation>
    <scope>NUCLEOTIDE SEQUENCE</scope>
    <source>
        <strain evidence="9">5ac10</strain>
    </source>
</reference>
<keyword evidence="10" id="KW-1185">Reference proteome</keyword>
<feature type="binding site" evidence="7">
    <location>
        <position position="325"/>
    </location>
    <ligand>
        <name>Zn(2+)</name>
        <dbReference type="ChEBI" id="CHEBI:29105"/>
    </ligand>
</feature>
<evidence type="ECO:0000313" key="9">
    <source>
        <dbReference type="EMBL" id="QTA79348.1"/>
    </source>
</evidence>
<dbReference type="InterPro" id="IPR032466">
    <property type="entry name" value="Metal_Hydrolase"/>
</dbReference>
<feature type="binding site" evidence="7">
    <location>
        <position position="325"/>
    </location>
    <ligand>
        <name>Fe(3+)</name>
        <dbReference type="ChEBI" id="CHEBI:29034"/>
    </ligand>
</feature>
<evidence type="ECO:0000256" key="2">
    <source>
        <dbReference type="ARBA" id="ARBA00022723"/>
    </source>
</evidence>
<sequence length="416" mass="44540">MITKLFYNASIYTPVDHGSPAAGLAQSEIKHFEHGAVLVKNGMIADIGEENKVISRTGSEKIHQKIDCKGRCFIPGFVDPHTHMCFARTREGEFEQRIQGIPYLEILKQGGGILSSVRAVAQADEDELFEVTIKNMLSALKTGTTTLEIKSGYGLDTENELKMLRVIKKVAEHTPLDVVPTFLGAHAVPLEYIDNPDAFVNLVVDEMLPAVKDQGIAEYCDVFCEQGVFSLSQSRKILKASQGLGLGIKIHADEVNDLGGGGLAAELGAVSADHLLAVSTENIDKMAKAGVIATLLPATAYSLRKPCARAKHMIERGLAVALATDCNPGSSYTWSMPFIFGLAVMNMGLSPAQALTASTLNSAYVLGMEKQAGSLDKGKQADFLMLEGKTPSILAYNAGGCPVKAVYKLGEPVSLN</sequence>
<comment type="pathway">
    <text evidence="7">Amino-acid degradation; L-histidine degradation into L-glutamate; N-formimidoyl-L-glutamate from L-histidine: step 3/3.</text>
</comment>
<dbReference type="GO" id="GO:0005506">
    <property type="term" value="F:iron ion binding"/>
    <property type="evidence" value="ECO:0007669"/>
    <property type="project" value="UniProtKB-UniRule"/>
</dbReference>
<feature type="binding site" evidence="7">
    <location>
        <position position="81"/>
    </location>
    <ligand>
        <name>Zn(2+)</name>
        <dbReference type="ChEBI" id="CHEBI:29105"/>
    </ligand>
</feature>
<feature type="binding site" evidence="7">
    <location>
        <position position="251"/>
    </location>
    <ligand>
        <name>Fe(3+)</name>
        <dbReference type="ChEBI" id="CHEBI:29034"/>
    </ligand>
</feature>
<dbReference type="SUPFAM" id="SSF51338">
    <property type="entry name" value="Composite domain of metallo-dependent hydrolases"/>
    <property type="match status" value="1"/>
</dbReference>
<feature type="binding site" evidence="7">
    <location>
        <position position="186"/>
    </location>
    <ligand>
        <name>4-imidazolone-5-propanoate</name>
        <dbReference type="ChEBI" id="CHEBI:77893"/>
    </ligand>
</feature>
<comment type="cofactor">
    <cofactor evidence="7">
        <name>Zn(2+)</name>
        <dbReference type="ChEBI" id="CHEBI:29105"/>
    </cofactor>
    <cofactor evidence="7">
        <name>Fe(3+)</name>
        <dbReference type="ChEBI" id="CHEBI:29034"/>
    </cofactor>
    <text evidence="7">Binds 1 zinc or iron ion per subunit.</text>
</comment>
<dbReference type="SUPFAM" id="SSF51556">
    <property type="entry name" value="Metallo-dependent hydrolases"/>
    <property type="match status" value="1"/>
</dbReference>
<dbReference type="RefSeq" id="WP_207691112.1">
    <property type="nucleotide sequence ID" value="NZ_CP061799.1"/>
</dbReference>
<organism evidence="9 10">
    <name type="scientific">Desulfonema limicola</name>
    <dbReference type="NCBI Taxonomy" id="45656"/>
    <lineage>
        <taxon>Bacteria</taxon>
        <taxon>Pseudomonadati</taxon>
        <taxon>Thermodesulfobacteriota</taxon>
        <taxon>Desulfobacteria</taxon>
        <taxon>Desulfobacterales</taxon>
        <taxon>Desulfococcaceae</taxon>
        <taxon>Desulfonema</taxon>
    </lineage>
</organism>
<dbReference type="InterPro" id="IPR006680">
    <property type="entry name" value="Amidohydro-rel"/>
</dbReference>
<dbReference type="HAMAP" id="MF_00372">
    <property type="entry name" value="HutI"/>
    <property type="match status" value="1"/>
</dbReference>
<dbReference type="CDD" id="cd01296">
    <property type="entry name" value="Imidazolone-5PH"/>
    <property type="match status" value="1"/>
</dbReference>
<dbReference type="GO" id="GO:0008270">
    <property type="term" value="F:zinc ion binding"/>
    <property type="evidence" value="ECO:0007669"/>
    <property type="project" value="UniProtKB-UniRule"/>
</dbReference>
<protein>
    <recommendedName>
        <fullName evidence="1 7">Imidazolonepropionase</fullName>
        <ecNumber evidence="1 7">3.5.2.7</ecNumber>
    </recommendedName>
    <alternativeName>
        <fullName evidence="7">Imidazolone-5-propionate hydrolase</fullName>
    </alternativeName>
</protein>
<evidence type="ECO:0000256" key="4">
    <source>
        <dbReference type="ARBA" id="ARBA00022808"/>
    </source>
</evidence>
<dbReference type="InterPro" id="IPR011059">
    <property type="entry name" value="Metal-dep_hydrolase_composite"/>
</dbReference>
<dbReference type="PANTHER" id="PTHR42752">
    <property type="entry name" value="IMIDAZOLONEPROPIONASE"/>
    <property type="match status" value="1"/>
</dbReference>
<dbReference type="Gene3D" id="3.20.20.140">
    <property type="entry name" value="Metal-dependent hydrolases"/>
    <property type="match status" value="1"/>
</dbReference>
<evidence type="ECO:0000256" key="5">
    <source>
        <dbReference type="ARBA" id="ARBA00022833"/>
    </source>
</evidence>
<keyword evidence="4 7" id="KW-0369">Histidine metabolism</keyword>
<dbReference type="EC" id="3.5.2.7" evidence="1 7"/>
<comment type="function">
    <text evidence="7">Catalyzes the hydrolytic cleavage of the carbon-nitrogen bond in imidazolone-5-propanoate to yield N-formimidoyl-L-glutamate. It is the third step in the universal histidine degradation pathway.</text>
</comment>
<evidence type="ECO:0000259" key="8">
    <source>
        <dbReference type="Pfam" id="PF01979"/>
    </source>
</evidence>
<dbReference type="InterPro" id="IPR005920">
    <property type="entry name" value="HutI"/>
</dbReference>
<feature type="binding site" evidence="7">
    <location>
        <position position="327"/>
    </location>
    <ligand>
        <name>N-formimidoyl-L-glutamate</name>
        <dbReference type="ChEBI" id="CHEBI:58928"/>
    </ligand>
</feature>
<keyword evidence="5 7" id="KW-0862">Zinc</keyword>
<feature type="binding site" evidence="7">
    <location>
        <position position="90"/>
    </location>
    <ligand>
        <name>4-imidazolone-5-propanoate</name>
        <dbReference type="ChEBI" id="CHEBI:77893"/>
    </ligand>
</feature>
<feature type="binding site" evidence="7">
    <location>
        <position position="329"/>
    </location>
    <ligand>
        <name>N-formimidoyl-L-glutamate</name>
        <dbReference type="ChEBI" id="CHEBI:58928"/>
    </ligand>
</feature>
<feature type="domain" description="Amidohydrolase-related" evidence="8">
    <location>
        <begin position="74"/>
        <end position="413"/>
    </location>
</feature>
<evidence type="ECO:0000256" key="1">
    <source>
        <dbReference type="ARBA" id="ARBA00012864"/>
    </source>
</evidence>
<dbReference type="Proteomes" id="UP000663720">
    <property type="component" value="Chromosome"/>
</dbReference>
<comment type="catalytic activity">
    <reaction evidence="7">
        <text>4-imidazolone-5-propanoate + H2O = N-formimidoyl-L-glutamate</text>
        <dbReference type="Rhea" id="RHEA:23660"/>
        <dbReference type="ChEBI" id="CHEBI:15377"/>
        <dbReference type="ChEBI" id="CHEBI:58928"/>
        <dbReference type="ChEBI" id="CHEBI:77893"/>
        <dbReference type="EC" id="3.5.2.7"/>
    </reaction>
</comment>
<dbReference type="GO" id="GO:0005737">
    <property type="term" value="C:cytoplasm"/>
    <property type="evidence" value="ECO:0007669"/>
    <property type="project" value="UniProtKB-SubCell"/>
</dbReference>
<evidence type="ECO:0000256" key="7">
    <source>
        <dbReference type="HAMAP-Rule" id="MF_00372"/>
    </source>
</evidence>